<evidence type="ECO:0000313" key="3">
    <source>
        <dbReference type="Proteomes" id="UP000011758"/>
    </source>
</evidence>
<keyword evidence="1" id="KW-1133">Transmembrane helix</keyword>
<reference evidence="2 3" key="1">
    <citation type="submission" date="2013-02" db="EMBL/GenBank/DDBJ databases">
        <title>The Genome Sequence of Lactobacillus catenaformis F0143.</title>
        <authorList>
            <consortium name="The Broad Institute Genome Sequencing Platform"/>
            <person name="Earl A."/>
            <person name="Ward D."/>
            <person name="Feldgarden M."/>
            <person name="Gevers D."/>
            <person name="Izard J."/>
            <person name="Blanton J.M."/>
            <person name="Mathney J."/>
            <person name="Dewhirst F.E."/>
            <person name="Young S.K."/>
            <person name="Zeng Q."/>
            <person name="Gargeya S."/>
            <person name="Fitzgerald M."/>
            <person name="Haas B."/>
            <person name="Abouelleil A."/>
            <person name="Alvarado L."/>
            <person name="Arachchi H.M."/>
            <person name="Berlin A."/>
            <person name="Chapman S.B."/>
            <person name="Gearin G."/>
            <person name="Goldberg J."/>
            <person name="Griggs A."/>
            <person name="Gujja S."/>
            <person name="Hansen M."/>
            <person name="Heiman D."/>
            <person name="Howarth C."/>
            <person name="Larimer J."/>
            <person name="Lui A."/>
            <person name="MacDonald P.J.P."/>
            <person name="McCowen C."/>
            <person name="Montmayeur A."/>
            <person name="Murphy C."/>
            <person name="Neiman D."/>
            <person name="Pearson M."/>
            <person name="Priest M."/>
            <person name="Roberts A."/>
            <person name="Saif S."/>
            <person name="Shea T."/>
            <person name="Sisk P."/>
            <person name="Stolte C."/>
            <person name="Sykes S."/>
            <person name="Wortman J."/>
            <person name="Nusbaum C."/>
            <person name="Birren B."/>
        </authorList>
    </citation>
    <scope>NUCLEOTIDE SEQUENCE [LARGE SCALE GENOMIC DNA]</scope>
    <source>
        <strain evidence="2 3">OT 569</strain>
    </source>
</reference>
<feature type="transmembrane region" description="Helical" evidence="1">
    <location>
        <begin position="165"/>
        <end position="193"/>
    </location>
</feature>
<name>M2NF46_9FIRM</name>
<dbReference type="AlphaFoldDB" id="M2NF46"/>
<feature type="transmembrane region" description="Helical" evidence="1">
    <location>
        <begin position="205"/>
        <end position="227"/>
    </location>
</feature>
<dbReference type="eggNOG" id="ENOG5033Q8P">
    <property type="taxonomic scope" value="Bacteria"/>
</dbReference>
<dbReference type="BioCyc" id="ECAT999415-HMP:GTTI-898-MONOMER"/>
<keyword evidence="3" id="KW-1185">Reference proteome</keyword>
<dbReference type="EMBL" id="AGEJ01000013">
    <property type="protein sequence ID" value="EMD16833.1"/>
    <property type="molecule type" value="Genomic_DNA"/>
</dbReference>
<gene>
    <name evidence="2" type="ORF">HMPREF9943_00875</name>
</gene>
<comment type="caution">
    <text evidence="2">The sequence shown here is derived from an EMBL/GenBank/DDBJ whole genome shotgun (WGS) entry which is preliminary data.</text>
</comment>
<accession>M2NF46</accession>
<protein>
    <submittedName>
        <fullName evidence="2">Uncharacterized protein</fullName>
    </submittedName>
</protein>
<proteinExistence type="predicted"/>
<organism evidence="2 3">
    <name type="scientific">Eggerthia catenaformis OT 569 = DSM 20559</name>
    <dbReference type="NCBI Taxonomy" id="999415"/>
    <lineage>
        <taxon>Bacteria</taxon>
        <taxon>Bacillati</taxon>
        <taxon>Bacillota</taxon>
        <taxon>Erysipelotrichia</taxon>
        <taxon>Erysipelotrichales</taxon>
        <taxon>Coprobacillaceae</taxon>
        <taxon>Eggerthia</taxon>
    </lineage>
</organism>
<evidence type="ECO:0000256" key="1">
    <source>
        <dbReference type="SAM" id="Phobius"/>
    </source>
</evidence>
<feature type="transmembrane region" description="Helical" evidence="1">
    <location>
        <begin position="247"/>
        <end position="270"/>
    </location>
</feature>
<keyword evidence="1" id="KW-0472">Membrane</keyword>
<keyword evidence="1" id="KW-0812">Transmembrane</keyword>
<dbReference type="RefSeq" id="WP_004802416.1">
    <property type="nucleotide sequence ID" value="NZ_KB446647.1"/>
</dbReference>
<evidence type="ECO:0000313" key="2">
    <source>
        <dbReference type="EMBL" id="EMD16833.1"/>
    </source>
</evidence>
<sequence>MKKILSLLIGFFIFSVSLILGLSLSIRPIITQIISEGIIGQVTTQGVLTVIENDLPDMSNDDMILFQKELTQSKIIYNFTDHTLYKISDSLLFNKAVTKISMQQEIKEYADEVISLIEKYSAPLLLTQKEKIITDIYTWGTILNNQIGTAIDYALQENSQLKLLILIYGILIRYLSLICIVFILLFSFILFMISKKLSILLKNEGFLLLISGMIQALLFPFLISHYSDIYTNMYIGMTPDLNISKTQMIGLQFIICGIIFLSISFINYFYKQRKGHQLN</sequence>
<dbReference type="Proteomes" id="UP000011758">
    <property type="component" value="Unassembled WGS sequence"/>
</dbReference>